<dbReference type="Proteomes" id="UP000033640">
    <property type="component" value="Unassembled WGS sequence"/>
</dbReference>
<dbReference type="GO" id="GO:0070573">
    <property type="term" value="F:metallodipeptidase activity"/>
    <property type="evidence" value="ECO:0007669"/>
    <property type="project" value="InterPro"/>
</dbReference>
<dbReference type="Pfam" id="PF01244">
    <property type="entry name" value="Peptidase_M19"/>
    <property type="match status" value="1"/>
</dbReference>
<dbReference type="PATRIC" id="fig|82380.11.peg.988"/>
<name>A0A0F0LAR4_9MICO</name>
<dbReference type="Gene3D" id="3.20.20.140">
    <property type="entry name" value="Metal-dependent hydrolases"/>
    <property type="match status" value="1"/>
</dbReference>
<reference evidence="1 2" key="1">
    <citation type="submission" date="2015-02" db="EMBL/GenBank/DDBJ databases">
        <title>Draft genome sequences of ten Microbacterium spp. with emphasis on heavy metal contaminated environments.</title>
        <authorList>
            <person name="Corretto E."/>
        </authorList>
    </citation>
    <scope>NUCLEOTIDE SEQUENCE [LARGE SCALE GENOMIC DNA]</scope>
    <source>
        <strain evidence="1 2">BEL4b</strain>
    </source>
</reference>
<organism evidence="1 2">
    <name type="scientific">Microbacterium oxydans</name>
    <dbReference type="NCBI Taxonomy" id="82380"/>
    <lineage>
        <taxon>Bacteria</taxon>
        <taxon>Bacillati</taxon>
        <taxon>Actinomycetota</taxon>
        <taxon>Actinomycetes</taxon>
        <taxon>Micrococcales</taxon>
        <taxon>Microbacteriaceae</taxon>
        <taxon>Microbacterium</taxon>
    </lineage>
</organism>
<dbReference type="SUPFAM" id="SSF51556">
    <property type="entry name" value="Metallo-dependent hydrolases"/>
    <property type="match status" value="1"/>
</dbReference>
<dbReference type="EMBL" id="JYIW01000020">
    <property type="protein sequence ID" value="KJL30208.1"/>
    <property type="molecule type" value="Genomic_DNA"/>
</dbReference>
<proteinExistence type="predicted"/>
<protein>
    <submittedName>
        <fullName evidence="1">Membrane dipeptidase (Peptidase family M19)</fullName>
    </submittedName>
</protein>
<dbReference type="PANTHER" id="PTHR10443:SF12">
    <property type="entry name" value="DIPEPTIDASE"/>
    <property type="match status" value="1"/>
</dbReference>
<sequence>MFARLGVRYMTLTHNNNTPWADSATDTPQHGGLSEFGEAVVREMNALGMLVDLSHVAESTMHHALRITDSPVIFSHSSCRAVTDHPRNVPDAVLRELKGNGGVLMVSFVPPFVSQGYAAWWAAGREGAAPPVEIADVVRHFDHARDVAGIDHVGVGSDFDGFDDFPAGLDDVAGFARLREALQNDGWSDTDLDKVWSGNILRVLRATDERFEGQARDERGARGDGDPAS</sequence>
<dbReference type="AlphaFoldDB" id="A0A0F0LAR4"/>
<dbReference type="PROSITE" id="PS51365">
    <property type="entry name" value="RENAL_DIPEPTIDASE_2"/>
    <property type="match status" value="1"/>
</dbReference>
<comment type="caution">
    <text evidence="1">The sequence shown here is derived from an EMBL/GenBank/DDBJ whole genome shotgun (WGS) entry which is preliminary data.</text>
</comment>
<evidence type="ECO:0000313" key="1">
    <source>
        <dbReference type="EMBL" id="KJL30208.1"/>
    </source>
</evidence>
<dbReference type="InterPro" id="IPR032466">
    <property type="entry name" value="Metal_Hydrolase"/>
</dbReference>
<dbReference type="InterPro" id="IPR008257">
    <property type="entry name" value="Pept_M19"/>
</dbReference>
<evidence type="ECO:0000313" key="2">
    <source>
        <dbReference type="Proteomes" id="UP000033640"/>
    </source>
</evidence>
<dbReference type="PANTHER" id="PTHR10443">
    <property type="entry name" value="MICROSOMAL DIPEPTIDASE"/>
    <property type="match status" value="1"/>
</dbReference>
<dbReference type="GO" id="GO:0006508">
    <property type="term" value="P:proteolysis"/>
    <property type="evidence" value="ECO:0007669"/>
    <property type="project" value="InterPro"/>
</dbReference>
<gene>
    <name evidence="1" type="ORF">RS83_00958</name>
</gene>
<accession>A0A0F0LAR4</accession>